<dbReference type="InterPro" id="IPR022446">
    <property type="entry name" value="MeTrfrase_put"/>
</dbReference>
<dbReference type="InterPro" id="IPR007848">
    <property type="entry name" value="Small_mtfrase_dom"/>
</dbReference>
<dbReference type="Gene3D" id="1.10.8.10">
    <property type="entry name" value="DNA helicase RuvA subunit, C-terminal domain"/>
    <property type="match status" value="1"/>
</dbReference>
<dbReference type="EC" id="2.1.1.297" evidence="1"/>
<organism evidence="7 8">
    <name type="scientific">Paenarthrobacter ureafaciens</name>
    <dbReference type="NCBI Taxonomy" id="37931"/>
    <lineage>
        <taxon>Bacteria</taxon>
        <taxon>Bacillati</taxon>
        <taxon>Actinomycetota</taxon>
        <taxon>Actinomycetes</taxon>
        <taxon>Micrococcales</taxon>
        <taxon>Micrococcaceae</taxon>
        <taxon>Paenarthrobacter</taxon>
    </lineage>
</organism>
<dbReference type="CDD" id="cd02440">
    <property type="entry name" value="AdoMet_MTases"/>
    <property type="match status" value="1"/>
</dbReference>
<evidence type="ECO:0000256" key="5">
    <source>
        <dbReference type="ARBA" id="ARBA00048391"/>
    </source>
</evidence>
<keyword evidence="8" id="KW-1185">Reference proteome</keyword>
<dbReference type="EMBL" id="CP101185">
    <property type="protein sequence ID" value="UYV97923.1"/>
    <property type="molecule type" value="Genomic_DNA"/>
</dbReference>
<dbReference type="InterPro" id="IPR050320">
    <property type="entry name" value="N5-glutamine_MTase"/>
</dbReference>
<name>A0AAX3EIX1_PAEUR</name>
<dbReference type="NCBIfam" id="TIGR00536">
    <property type="entry name" value="hemK_fam"/>
    <property type="match status" value="1"/>
</dbReference>
<dbReference type="InterPro" id="IPR029063">
    <property type="entry name" value="SAM-dependent_MTases_sf"/>
</dbReference>
<dbReference type="InterPro" id="IPR004556">
    <property type="entry name" value="HemK-like"/>
</dbReference>
<dbReference type="SUPFAM" id="SSF53335">
    <property type="entry name" value="S-adenosyl-L-methionine-dependent methyltransferases"/>
    <property type="match status" value="1"/>
</dbReference>
<reference evidence="7" key="1">
    <citation type="submission" date="2022-07" db="EMBL/GenBank/DDBJ databases">
        <authorList>
            <person name="Wu T."/>
        </authorList>
    </citation>
    <scope>NUCLEOTIDE SEQUENCE</scope>
    <source>
        <strain evidence="7">SD-1</strain>
    </source>
</reference>
<keyword evidence="4" id="KW-0949">S-adenosyl-L-methionine</keyword>
<dbReference type="PANTHER" id="PTHR18895">
    <property type="entry name" value="HEMK METHYLTRANSFERASE"/>
    <property type="match status" value="1"/>
</dbReference>
<evidence type="ECO:0000313" key="7">
    <source>
        <dbReference type="EMBL" id="UYV97923.1"/>
    </source>
</evidence>
<dbReference type="PANTHER" id="PTHR18895:SF74">
    <property type="entry name" value="MTRF1L RELEASE FACTOR GLUTAMINE METHYLTRANSFERASE"/>
    <property type="match status" value="1"/>
</dbReference>
<dbReference type="AlphaFoldDB" id="A0AAX3EIX1"/>
<feature type="domain" description="Methyltransferase small" evidence="6">
    <location>
        <begin position="79"/>
        <end position="174"/>
    </location>
</feature>
<dbReference type="Gene3D" id="3.40.50.150">
    <property type="entry name" value="Vaccinia Virus protein VP39"/>
    <property type="match status" value="1"/>
</dbReference>
<dbReference type="GO" id="GO:0032259">
    <property type="term" value="P:methylation"/>
    <property type="evidence" value="ECO:0007669"/>
    <property type="project" value="UniProtKB-KW"/>
</dbReference>
<evidence type="ECO:0000256" key="2">
    <source>
        <dbReference type="ARBA" id="ARBA00022603"/>
    </source>
</evidence>
<dbReference type="GO" id="GO:0102559">
    <property type="term" value="F:peptide chain release factor N(5)-glutamine methyltransferase activity"/>
    <property type="evidence" value="ECO:0007669"/>
    <property type="project" value="UniProtKB-EC"/>
</dbReference>
<evidence type="ECO:0000256" key="4">
    <source>
        <dbReference type="ARBA" id="ARBA00022691"/>
    </source>
</evidence>
<accession>A0AAX3EIX1</accession>
<keyword evidence="2" id="KW-0489">Methyltransferase</keyword>
<dbReference type="Proteomes" id="UP001163293">
    <property type="component" value="Chromosome"/>
</dbReference>
<dbReference type="Pfam" id="PF05175">
    <property type="entry name" value="MTS"/>
    <property type="match status" value="1"/>
</dbReference>
<keyword evidence="3" id="KW-0808">Transferase</keyword>
<sequence length="259" mass="27107">MTPMSPDPAVVQALRAAGCVFAEEEAGLLMEAARSDEDFASMVQQRISGIPLEHILGWAEFCGRRMVVETGVFVPRRRTEFLVRQAALVAEPGAVVVDLCCGSGAIGAALGDLLGSCQLYGADIDPLAAACAARNIGPRGGQVFQGDLFEPLPPELRGRVDVLMVNAPYVPTGSIAMMPSEARLHEPMVALDGGGDGLDVQRRVVRDSPEWLSPGGALLIETSDVQASATAALMVGVGLRASVLFDGDLGATVVLGRWP</sequence>
<comment type="catalytic activity">
    <reaction evidence="5">
        <text>L-glutaminyl-[peptide chain release factor] + S-adenosyl-L-methionine = N(5)-methyl-L-glutaminyl-[peptide chain release factor] + S-adenosyl-L-homocysteine + H(+)</text>
        <dbReference type="Rhea" id="RHEA:42896"/>
        <dbReference type="Rhea" id="RHEA-COMP:10271"/>
        <dbReference type="Rhea" id="RHEA-COMP:10272"/>
        <dbReference type="ChEBI" id="CHEBI:15378"/>
        <dbReference type="ChEBI" id="CHEBI:30011"/>
        <dbReference type="ChEBI" id="CHEBI:57856"/>
        <dbReference type="ChEBI" id="CHEBI:59789"/>
        <dbReference type="ChEBI" id="CHEBI:61891"/>
        <dbReference type="EC" id="2.1.1.297"/>
    </reaction>
</comment>
<evidence type="ECO:0000259" key="6">
    <source>
        <dbReference type="Pfam" id="PF05175"/>
    </source>
</evidence>
<evidence type="ECO:0000256" key="1">
    <source>
        <dbReference type="ARBA" id="ARBA00012771"/>
    </source>
</evidence>
<gene>
    <name evidence="7" type="ORF">NL394_01350</name>
</gene>
<evidence type="ECO:0000313" key="8">
    <source>
        <dbReference type="Proteomes" id="UP001163293"/>
    </source>
</evidence>
<dbReference type="NCBIfam" id="TIGR03704">
    <property type="entry name" value="PrmC_rel_meth"/>
    <property type="match status" value="1"/>
</dbReference>
<proteinExistence type="predicted"/>
<protein>
    <recommendedName>
        <fullName evidence="1">peptide chain release factor N(5)-glutamine methyltransferase</fullName>
        <ecNumber evidence="1">2.1.1.297</ecNumber>
    </recommendedName>
</protein>
<evidence type="ECO:0000256" key="3">
    <source>
        <dbReference type="ARBA" id="ARBA00022679"/>
    </source>
</evidence>